<keyword evidence="3" id="KW-1185">Reference proteome</keyword>
<name>A0A5D3YGK7_9BACT</name>
<dbReference type="RefSeq" id="WP_148899259.1">
    <property type="nucleotide sequence ID" value="NZ_VNHY01000003.1"/>
</dbReference>
<sequence length="145" mass="16703">MNFEAFAAKWFVIYYSIVGLCLIGGGSYLSLKKEKMKSFILDAAESEKPPRLFIRILKYFFFFTLPGLVLSFTPFSWVELLFTLWSLLLVYVAGIQLVQWEQRRQLIKTNDQKLSSIIRRWGSSAVAVGLAILLLAYFTITRFPA</sequence>
<dbReference type="Proteomes" id="UP000324595">
    <property type="component" value="Unassembled WGS sequence"/>
</dbReference>
<evidence type="ECO:0000256" key="1">
    <source>
        <dbReference type="SAM" id="Phobius"/>
    </source>
</evidence>
<keyword evidence="1" id="KW-0812">Transmembrane</keyword>
<comment type="caution">
    <text evidence="2">The sequence shown here is derived from an EMBL/GenBank/DDBJ whole genome shotgun (WGS) entry which is preliminary data.</text>
</comment>
<feature type="transmembrane region" description="Helical" evidence="1">
    <location>
        <begin position="80"/>
        <end position="100"/>
    </location>
</feature>
<evidence type="ECO:0000313" key="3">
    <source>
        <dbReference type="Proteomes" id="UP000324595"/>
    </source>
</evidence>
<keyword evidence="1" id="KW-0472">Membrane</keyword>
<protein>
    <submittedName>
        <fullName evidence="2">Uncharacterized protein</fullName>
    </submittedName>
</protein>
<feature type="transmembrane region" description="Helical" evidence="1">
    <location>
        <begin position="121"/>
        <end position="140"/>
    </location>
</feature>
<reference evidence="2 3" key="1">
    <citation type="submission" date="2019-07" db="EMBL/GenBank/DDBJ databases">
        <title>Genomic Encyclopedia of Archaeal and Bacterial Type Strains, Phase II (KMG-II): from individual species to whole genera.</title>
        <authorList>
            <person name="Goeker M."/>
        </authorList>
    </citation>
    <scope>NUCLEOTIDE SEQUENCE [LARGE SCALE GENOMIC DNA]</scope>
    <source>
        <strain evidence="2 3">DSM 21935</strain>
    </source>
</reference>
<gene>
    <name evidence="2" type="ORF">LX73_1923</name>
</gene>
<keyword evidence="1" id="KW-1133">Transmembrane helix</keyword>
<accession>A0A5D3YGK7</accession>
<organism evidence="2 3">
    <name type="scientific">Fodinibius salinus</name>
    <dbReference type="NCBI Taxonomy" id="860790"/>
    <lineage>
        <taxon>Bacteria</taxon>
        <taxon>Pseudomonadati</taxon>
        <taxon>Balneolota</taxon>
        <taxon>Balneolia</taxon>
        <taxon>Balneolales</taxon>
        <taxon>Balneolaceae</taxon>
        <taxon>Fodinibius</taxon>
    </lineage>
</organism>
<dbReference type="OrthoDB" id="1524597at2"/>
<proteinExistence type="predicted"/>
<evidence type="ECO:0000313" key="2">
    <source>
        <dbReference type="EMBL" id="TYP92561.1"/>
    </source>
</evidence>
<feature type="transmembrane region" description="Helical" evidence="1">
    <location>
        <begin position="52"/>
        <end position="74"/>
    </location>
</feature>
<dbReference type="AlphaFoldDB" id="A0A5D3YGK7"/>
<dbReference type="EMBL" id="VNHY01000003">
    <property type="protein sequence ID" value="TYP92561.1"/>
    <property type="molecule type" value="Genomic_DNA"/>
</dbReference>
<feature type="transmembrane region" description="Helical" evidence="1">
    <location>
        <begin position="12"/>
        <end position="31"/>
    </location>
</feature>